<dbReference type="Pfam" id="PF10054">
    <property type="entry name" value="DUF2291"/>
    <property type="match status" value="1"/>
</dbReference>
<dbReference type="Proteomes" id="UP001155483">
    <property type="component" value="Unassembled WGS sequence"/>
</dbReference>
<reference evidence="2" key="2">
    <citation type="submission" date="2023-04" db="EMBL/GenBank/DDBJ databases">
        <title>Paracnuella aquatica gen. nov., sp. nov., a member of the family Chitinophagaceae isolated from a hot spring.</title>
        <authorList>
            <person name="Wang C."/>
        </authorList>
    </citation>
    <scope>NUCLEOTIDE SEQUENCE</scope>
    <source>
        <strain evidence="2">LB-8</strain>
    </source>
</reference>
<keyword evidence="1" id="KW-1133">Transmembrane helix</keyword>
<dbReference type="RefSeq" id="WP_279298038.1">
    <property type="nucleotide sequence ID" value="NZ_JAOTIF010000013.1"/>
</dbReference>
<name>A0A9X3BIY0_9BACT</name>
<comment type="caution">
    <text evidence="2">The sequence shown here is derived from an EMBL/GenBank/DDBJ whole genome shotgun (WGS) entry which is preliminary data.</text>
</comment>
<accession>A0A9X3BIY0</accession>
<dbReference type="InterPro" id="IPR014582">
    <property type="entry name" value="UCP033535_lipo"/>
</dbReference>
<reference evidence="2" key="1">
    <citation type="submission" date="2022-09" db="EMBL/GenBank/DDBJ databases">
        <authorList>
            <person name="Yuan C."/>
            <person name="Ke Z."/>
        </authorList>
    </citation>
    <scope>NUCLEOTIDE SEQUENCE</scope>
    <source>
        <strain evidence="2">LB-8</strain>
    </source>
</reference>
<sequence length="212" mass="23375">MQKKVIKYALSIVALIVVAYNSIYFKSLDEVKAASAVKQFDAASYAHHFFNKKLMPGIDKAVEIDALLKLVQSDPSKAFLSYSHALGIGNIRYFLVKGEGTIKAIGENTTTISYISDTTQKQLEIATEFVYGNAIRDASGLININEFNSTMDFNNVSAEINKIVRSEVLPSFKANGKVGDRIKFSGAIELNQAHLNLDHIEVVPITLKLESK</sequence>
<protein>
    <submittedName>
        <fullName evidence="2">DUF2291 domain-containing protein</fullName>
    </submittedName>
</protein>
<dbReference type="EMBL" id="JAOTIF010000013">
    <property type="protein sequence ID" value="MCU7550598.1"/>
    <property type="molecule type" value="Genomic_DNA"/>
</dbReference>
<dbReference type="InterPro" id="IPR036215">
    <property type="entry name" value="TM0957-like_sf"/>
</dbReference>
<keyword evidence="1" id="KW-0472">Membrane</keyword>
<dbReference type="Gene3D" id="2.40.50.420">
    <property type="entry name" value="Envelope glycoprotein gp160, DUF2291, alpha/beta domain"/>
    <property type="match status" value="2"/>
</dbReference>
<evidence type="ECO:0000313" key="2">
    <source>
        <dbReference type="EMBL" id="MCU7550598.1"/>
    </source>
</evidence>
<keyword evidence="1" id="KW-0812">Transmembrane</keyword>
<feature type="transmembrane region" description="Helical" evidence="1">
    <location>
        <begin position="6"/>
        <end position="25"/>
    </location>
</feature>
<organism evidence="2 3">
    <name type="scientific">Paraflavisolibacter caeni</name>
    <dbReference type="NCBI Taxonomy" id="2982496"/>
    <lineage>
        <taxon>Bacteria</taxon>
        <taxon>Pseudomonadati</taxon>
        <taxon>Bacteroidota</taxon>
        <taxon>Chitinophagia</taxon>
        <taxon>Chitinophagales</taxon>
        <taxon>Chitinophagaceae</taxon>
        <taxon>Paraflavisolibacter</taxon>
    </lineage>
</organism>
<evidence type="ECO:0000313" key="3">
    <source>
        <dbReference type="Proteomes" id="UP001155483"/>
    </source>
</evidence>
<dbReference type="SUPFAM" id="SSF141318">
    <property type="entry name" value="TM0957-like"/>
    <property type="match status" value="1"/>
</dbReference>
<gene>
    <name evidence="2" type="ORF">OCK74_15875</name>
</gene>
<keyword evidence="3" id="KW-1185">Reference proteome</keyword>
<dbReference type="AlphaFoldDB" id="A0A9X3BIY0"/>
<evidence type="ECO:0000256" key="1">
    <source>
        <dbReference type="SAM" id="Phobius"/>
    </source>
</evidence>
<proteinExistence type="predicted"/>